<dbReference type="GO" id="GO:0070040">
    <property type="term" value="F:rRNA (adenine(2503)-C2-)-methyltransferase activity"/>
    <property type="evidence" value="ECO:0007669"/>
    <property type="project" value="UniProtKB-UniRule"/>
</dbReference>
<protein>
    <recommendedName>
        <fullName evidence="11">Probable dual-specificity RNA methyltransferase RlmN</fullName>
        <ecNumber evidence="11">2.1.1.192</ecNumber>
    </recommendedName>
    <alternativeName>
        <fullName evidence="11">23S rRNA (adenine(2503)-C(2))-methyltransferase</fullName>
    </alternativeName>
    <alternativeName>
        <fullName evidence="11">23S rRNA m2A2503 methyltransferase</fullName>
    </alternativeName>
    <alternativeName>
        <fullName evidence="11">Ribosomal RNA large subunit methyltransferase N</fullName>
    </alternativeName>
    <alternativeName>
        <fullName evidence="11">tRNA (adenine(37)-C(2))-methyltransferase</fullName>
    </alternativeName>
    <alternativeName>
        <fullName evidence="11">tRNA m2A37 methyltransferase</fullName>
    </alternativeName>
</protein>
<sequence>MNLDKLKEVLKGEPAFRYKQAWQAVFVDLIEDWDENTTLPKAIRDRLKEECPLEIKSTAFDSNKTDTTKALILLEDNSQIETVLMQHKDGRNTVCVSCQVGCPVGCTFCATGTLGLGRNLTVSEIILQVIFFARYLKKTKKEHTRITNIVYMGMGEPFMNYDNVMASVKLLNDKDAFNIGARHISISTSGVVTGIKKFAKEPLQLNLAISLHAPNDTLRSELMPINKRFGIEKVMDAVEEYKNDRGRQIMFEYLMMDGINDKEEHARQLVRLLGEDTSLYMVNLIRYNPTGKYRPSQPQNIKKFRNILMRAGIKTSERFAFGQDINAACGQLALKNKKK</sequence>
<dbReference type="GO" id="GO:0070475">
    <property type="term" value="P:rRNA base methylation"/>
    <property type="evidence" value="ECO:0007669"/>
    <property type="project" value="UniProtKB-UniRule"/>
</dbReference>
<feature type="binding site" evidence="11">
    <location>
        <begin position="210"/>
        <end position="212"/>
    </location>
    <ligand>
        <name>S-adenosyl-L-methionine</name>
        <dbReference type="ChEBI" id="CHEBI:59789"/>
    </ligand>
</feature>
<feature type="binding site" evidence="11">
    <location>
        <position position="187"/>
    </location>
    <ligand>
        <name>S-adenosyl-L-methionine</name>
        <dbReference type="ChEBI" id="CHEBI:59789"/>
    </ligand>
</feature>
<reference evidence="14" key="1">
    <citation type="submission" date="2017-09" db="EMBL/GenBank/DDBJ databases">
        <title>Depth-based differentiation of microbial function through sediment-hosted aquifers and enrichment of novel symbionts in the deep terrestrial subsurface.</title>
        <authorList>
            <person name="Probst A.J."/>
            <person name="Ladd B."/>
            <person name="Jarett J.K."/>
            <person name="Geller-Mcgrath D.E."/>
            <person name="Sieber C.M.K."/>
            <person name="Emerson J.B."/>
            <person name="Anantharaman K."/>
            <person name="Thomas B.C."/>
            <person name="Malmstrom R."/>
            <person name="Stieglmeier M."/>
            <person name="Klingl A."/>
            <person name="Woyke T."/>
            <person name="Ryan C.M."/>
            <person name="Banfield J.F."/>
        </authorList>
    </citation>
    <scope>NUCLEOTIDE SEQUENCE [LARGE SCALE GENOMIC DNA]</scope>
</reference>
<dbReference type="Gene3D" id="3.20.20.70">
    <property type="entry name" value="Aldolase class I"/>
    <property type="match status" value="1"/>
</dbReference>
<organism evidence="13 14">
    <name type="scientific">Candidatus Magasanikbacteria bacterium CG_4_10_14_0_2_um_filter_33_14</name>
    <dbReference type="NCBI Taxonomy" id="1974636"/>
    <lineage>
        <taxon>Bacteria</taxon>
        <taxon>Candidatus Magasanikiibacteriota</taxon>
    </lineage>
</organism>
<dbReference type="Pfam" id="PF04055">
    <property type="entry name" value="Radical_SAM"/>
    <property type="match status" value="1"/>
</dbReference>
<dbReference type="GO" id="GO:0046872">
    <property type="term" value="F:metal ion binding"/>
    <property type="evidence" value="ECO:0007669"/>
    <property type="project" value="UniProtKB-KW"/>
</dbReference>
<dbReference type="FunFam" id="3.20.20.70:FF:000014">
    <property type="entry name" value="Probable dual-specificity RNA methyltransferase RlmN"/>
    <property type="match status" value="1"/>
</dbReference>
<dbReference type="NCBIfam" id="TIGR00048">
    <property type="entry name" value="rRNA_mod_RlmN"/>
    <property type="match status" value="1"/>
</dbReference>
<feature type="binding site" evidence="11">
    <location>
        <begin position="155"/>
        <end position="156"/>
    </location>
    <ligand>
        <name>S-adenosyl-L-methionine</name>
        <dbReference type="ChEBI" id="CHEBI:59789"/>
    </ligand>
</feature>
<dbReference type="InterPro" id="IPR007197">
    <property type="entry name" value="rSAM"/>
</dbReference>
<dbReference type="InterPro" id="IPR040072">
    <property type="entry name" value="Methyltransferase_A"/>
</dbReference>
<keyword evidence="11" id="KW-0819">tRNA processing</keyword>
<keyword evidence="2 11" id="KW-0004">4Fe-4S</keyword>
<dbReference type="Gene3D" id="1.10.150.530">
    <property type="match status" value="1"/>
</dbReference>
<dbReference type="Proteomes" id="UP000231453">
    <property type="component" value="Unassembled WGS sequence"/>
</dbReference>
<feature type="binding site" evidence="11">
    <location>
        <position position="288"/>
    </location>
    <ligand>
        <name>S-adenosyl-L-methionine</name>
        <dbReference type="ChEBI" id="CHEBI:59789"/>
    </ligand>
</feature>
<keyword evidence="4 11" id="KW-0698">rRNA processing</keyword>
<dbReference type="GO" id="GO:0002935">
    <property type="term" value="F:tRNA (adenine(37)-C2)-methyltransferase activity"/>
    <property type="evidence" value="ECO:0007669"/>
    <property type="project" value="UniProtKB-UniRule"/>
</dbReference>
<dbReference type="InterPro" id="IPR058240">
    <property type="entry name" value="rSAM_sf"/>
</dbReference>
<feature type="binding site" evidence="11">
    <location>
        <position position="106"/>
    </location>
    <ligand>
        <name>[4Fe-4S] cluster</name>
        <dbReference type="ChEBI" id="CHEBI:49883"/>
        <note>4Fe-4S-S-AdoMet</note>
    </ligand>
</feature>
<dbReference type="GO" id="GO:0000049">
    <property type="term" value="F:tRNA binding"/>
    <property type="evidence" value="ECO:0007669"/>
    <property type="project" value="UniProtKB-UniRule"/>
</dbReference>
<dbReference type="PANTHER" id="PTHR30544">
    <property type="entry name" value="23S RRNA METHYLTRANSFERASE"/>
    <property type="match status" value="1"/>
</dbReference>
<dbReference type="CDD" id="cd01335">
    <property type="entry name" value="Radical_SAM"/>
    <property type="match status" value="1"/>
</dbReference>
<comment type="catalytic activity">
    <reaction evidence="11">
        <text>adenosine(37) in tRNA + 2 reduced [2Fe-2S]-[ferredoxin] + 2 S-adenosyl-L-methionine = 2-methyladenosine(37) in tRNA + 5'-deoxyadenosine + L-methionine + 2 oxidized [2Fe-2S]-[ferredoxin] + S-adenosyl-L-homocysteine</text>
        <dbReference type="Rhea" id="RHEA:43332"/>
        <dbReference type="Rhea" id="RHEA-COMP:10000"/>
        <dbReference type="Rhea" id="RHEA-COMP:10001"/>
        <dbReference type="Rhea" id="RHEA-COMP:10162"/>
        <dbReference type="Rhea" id="RHEA-COMP:10485"/>
        <dbReference type="ChEBI" id="CHEBI:17319"/>
        <dbReference type="ChEBI" id="CHEBI:33737"/>
        <dbReference type="ChEBI" id="CHEBI:33738"/>
        <dbReference type="ChEBI" id="CHEBI:57844"/>
        <dbReference type="ChEBI" id="CHEBI:57856"/>
        <dbReference type="ChEBI" id="CHEBI:59789"/>
        <dbReference type="ChEBI" id="CHEBI:74411"/>
        <dbReference type="ChEBI" id="CHEBI:74497"/>
        <dbReference type="EC" id="2.1.1.192"/>
    </reaction>
</comment>
<dbReference type="GO" id="GO:0051539">
    <property type="term" value="F:4 iron, 4 sulfur cluster binding"/>
    <property type="evidence" value="ECO:0007669"/>
    <property type="project" value="UniProtKB-UniRule"/>
</dbReference>
<dbReference type="GO" id="GO:0005737">
    <property type="term" value="C:cytoplasm"/>
    <property type="evidence" value="ECO:0007669"/>
    <property type="project" value="UniProtKB-SubCell"/>
</dbReference>
<dbReference type="PIRSF" id="PIRSF006004">
    <property type="entry name" value="CHP00048"/>
    <property type="match status" value="1"/>
</dbReference>
<comment type="miscellaneous">
    <text evidence="11">Reaction proceeds by a ping-pong mechanism involving intermediate methylation of a conserved cysteine residue.</text>
</comment>
<keyword evidence="11" id="KW-1015">Disulfide bond</keyword>
<comment type="similarity">
    <text evidence="11">Belongs to the radical SAM superfamily. RlmN family.</text>
</comment>
<comment type="caution">
    <text evidence="13">The sequence shown here is derived from an EMBL/GenBank/DDBJ whole genome shotgun (WGS) entry which is preliminary data.</text>
</comment>
<dbReference type="EC" id="2.1.1.192" evidence="11"/>
<dbReference type="EMBL" id="PFPL01000015">
    <property type="protein sequence ID" value="PIZ96618.1"/>
    <property type="molecule type" value="Genomic_DNA"/>
</dbReference>
<evidence type="ECO:0000256" key="7">
    <source>
        <dbReference type="ARBA" id="ARBA00022691"/>
    </source>
</evidence>
<evidence type="ECO:0000256" key="5">
    <source>
        <dbReference type="ARBA" id="ARBA00022603"/>
    </source>
</evidence>
<comment type="cofactor">
    <cofactor evidence="11">
        <name>[4Fe-4S] cluster</name>
        <dbReference type="ChEBI" id="CHEBI:49883"/>
    </cofactor>
    <text evidence="11">Binds 1 [4Fe-4S] cluster. The cluster is coordinated with 3 cysteines and an exchangeable S-adenosyl-L-methionine.</text>
</comment>
<feature type="binding site" evidence="11">
    <location>
        <position position="109"/>
    </location>
    <ligand>
        <name>[4Fe-4S] cluster</name>
        <dbReference type="ChEBI" id="CHEBI:49883"/>
        <note>4Fe-4S-S-AdoMet</note>
    </ligand>
</feature>
<dbReference type="HAMAP" id="MF_01849">
    <property type="entry name" value="RNA_methyltr_RlmN"/>
    <property type="match status" value="1"/>
</dbReference>
<evidence type="ECO:0000259" key="12">
    <source>
        <dbReference type="PROSITE" id="PS51918"/>
    </source>
</evidence>
<keyword evidence="8 11" id="KW-0479">Metal-binding</keyword>
<evidence type="ECO:0000256" key="11">
    <source>
        <dbReference type="HAMAP-Rule" id="MF_01849"/>
    </source>
</evidence>
<dbReference type="SUPFAM" id="SSF102114">
    <property type="entry name" value="Radical SAM enzymes"/>
    <property type="match status" value="1"/>
</dbReference>
<evidence type="ECO:0000256" key="4">
    <source>
        <dbReference type="ARBA" id="ARBA00022552"/>
    </source>
</evidence>
<proteinExistence type="inferred from homology"/>
<comment type="function">
    <text evidence="11">Specifically methylates position 2 of adenine 2503 in 23S rRNA and position 2 of adenine 37 in tRNAs.</text>
</comment>
<dbReference type="AlphaFoldDB" id="A0A2M7VBS6"/>
<evidence type="ECO:0000256" key="10">
    <source>
        <dbReference type="ARBA" id="ARBA00023014"/>
    </source>
</evidence>
<dbReference type="GO" id="GO:0030488">
    <property type="term" value="P:tRNA methylation"/>
    <property type="evidence" value="ECO:0007669"/>
    <property type="project" value="UniProtKB-UniRule"/>
</dbReference>
<keyword evidence="7 11" id="KW-0949">S-adenosyl-L-methionine</keyword>
<dbReference type="InterPro" id="IPR004383">
    <property type="entry name" value="rRNA_lsu_MTrfase_RlmN/Cfr"/>
</dbReference>
<evidence type="ECO:0000256" key="1">
    <source>
        <dbReference type="ARBA" id="ARBA00004496"/>
    </source>
</evidence>
<name>A0A2M7VBS6_9BACT</name>
<dbReference type="SFLD" id="SFLDF00275">
    <property type="entry name" value="adenosine_C2_methyltransferase"/>
    <property type="match status" value="1"/>
</dbReference>
<evidence type="ECO:0000256" key="8">
    <source>
        <dbReference type="ARBA" id="ARBA00022723"/>
    </source>
</evidence>
<feature type="domain" description="Radical SAM core" evidence="12">
    <location>
        <begin position="88"/>
        <end position="320"/>
    </location>
</feature>
<evidence type="ECO:0000256" key="6">
    <source>
        <dbReference type="ARBA" id="ARBA00022679"/>
    </source>
</evidence>
<comment type="caution">
    <text evidence="11">Lacks conserved residue(s) required for the propagation of feature annotation.</text>
</comment>
<comment type="subcellular location">
    <subcellularLocation>
        <location evidence="1 11">Cytoplasm</location>
    </subcellularLocation>
</comment>
<dbReference type="PANTHER" id="PTHR30544:SF5">
    <property type="entry name" value="RADICAL SAM CORE DOMAIN-CONTAINING PROTEIN"/>
    <property type="match status" value="1"/>
</dbReference>
<keyword evidence="9 11" id="KW-0408">Iron</keyword>
<gene>
    <name evidence="11 13" type="primary">rlmN</name>
    <name evidence="13" type="ORF">COX80_00880</name>
</gene>
<dbReference type="SFLD" id="SFLDS00029">
    <property type="entry name" value="Radical_SAM"/>
    <property type="match status" value="1"/>
</dbReference>
<keyword evidence="6 11" id="KW-0808">Transferase</keyword>
<dbReference type="PROSITE" id="PS51918">
    <property type="entry name" value="RADICAL_SAM"/>
    <property type="match status" value="1"/>
</dbReference>
<feature type="active site" description="S-methylcysteine intermediate" evidence="11">
    <location>
        <position position="329"/>
    </location>
</feature>
<dbReference type="GO" id="GO:0019843">
    <property type="term" value="F:rRNA binding"/>
    <property type="evidence" value="ECO:0007669"/>
    <property type="project" value="UniProtKB-UniRule"/>
</dbReference>
<evidence type="ECO:0000256" key="3">
    <source>
        <dbReference type="ARBA" id="ARBA00022490"/>
    </source>
</evidence>
<dbReference type="SFLD" id="SFLDG01062">
    <property type="entry name" value="methyltransferase_(Class_A)"/>
    <property type="match status" value="1"/>
</dbReference>
<evidence type="ECO:0000256" key="2">
    <source>
        <dbReference type="ARBA" id="ARBA00022485"/>
    </source>
</evidence>
<evidence type="ECO:0000313" key="13">
    <source>
        <dbReference type="EMBL" id="PIZ96618.1"/>
    </source>
</evidence>
<feature type="binding site" evidence="11">
    <location>
        <position position="102"/>
    </location>
    <ligand>
        <name>[4Fe-4S] cluster</name>
        <dbReference type="ChEBI" id="CHEBI:49883"/>
        <note>4Fe-4S-S-AdoMet</note>
    </ligand>
</feature>
<accession>A0A2M7VBS6</accession>
<feature type="active site" description="Proton acceptor" evidence="11">
    <location>
        <position position="81"/>
    </location>
</feature>
<evidence type="ECO:0000256" key="9">
    <source>
        <dbReference type="ARBA" id="ARBA00023004"/>
    </source>
</evidence>
<comment type="catalytic activity">
    <reaction evidence="11">
        <text>adenosine(2503) in 23S rRNA + 2 reduced [2Fe-2S]-[ferredoxin] + 2 S-adenosyl-L-methionine = 2-methyladenosine(2503) in 23S rRNA + 5'-deoxyadenosine + L-methionine + 2 oxidized [2Fe-2S]-[ferredoxin] + S-adenosyl-L-homocysteine</text>
        <dbReference type="Rhea" id="RHEA:42916"/>
        <dbReference type="Rhea" id="RHEA-COMP:10000"/>
        <dbReference type="Rhea" id="RHEA-COMP:10001"/>
        <dbReference type="Rhea" id="RHEA-COMP:10152"/>
        <dbReference type="Rhea" id="RHEA-COMP:10282"/>
        <dbReference type="ChEBI" id="CHEBI:17319"/>
        <dbReference type="ChEBI" id="CHEBI:33737"/>
        <dbReference type="ChEBI" id="CHEBI:33738"/>
        <dbReference type="ChEBI" id="CHEBI:57844"/>
        <dbReference type="ChEBI" id="CHEBI:57856"/>
        <dbReference type="ChEBI" id="CHEBI:59789"/>
        <dbReference type="ChEBI" id="CHEBI:74411"/>
        <dbReference type="ChEBI" id="CHEBI:74497"/>
        <dbReference type="EC" id="2.1.1.192"/>
    </reaction>
</comment>
<keyword evidence="5 11" id="KW-0489">Methyltransferase</keyword>
<keyword evidence="10 11" id="KW-0411">Iron-sulfur</keyword>
<keyword evidence="3 11" id="KW-0963">Cytoplasm</keyword>
<dbReference type="InterPro" id="IPR013785">
    <property type="entry name" value="Aldolase_TIM"/>
</dbReference>
<dbReference type="InterPro" id="IPR027492">
    <property type="entry name" value="RNA_MTrfase_RlmN"/>
</dbReference>
<evidence type="ECO:0000313" key="14">
    <source>
        <dbReference type="Proteomes" id="UP000231453"/>
    </source>
</evidence>